<evidence type="ECO:0000256" key="1">
    <source>
        <dbReference type="SAM" id="Coils"/>
    </source>
</evidence>
<dbReference type="EMBL" id="FUXC01000010">
    <property type="protein sequence ID" value="SJZ93698.1"/>
    <property type="molecule type" value="Genomic_DNA"/>
</dbReference>
<dbReference type="Gene3D" id="2.30.310.10">
    <property type="entry name" value="ibrinogen binding protein from staphylococcus aureus domain"/>
    <property type="match status" value="1"/>
</dbReference>
<dbReference type="GO" id="GO:0072344">
    <property type="term" value="P:rescue of stalled ribosome"/>
    <property type="evidence" value="ECO:0007669"/>
    <property type="project" value="TreeGrafter"/>
</dbReference>
<proteinExistence type="predicted"/>
<dbReference type="Pfam" id="PF05833">
    <property type="entry name" value="NFACT_N"/>
    <property type="match status" value="2"/>
</dbReference>
<dbReference type="InterPro" id="IPR051608">
    <property type="entry name" value="RQC_Subunit_NEMF"/>
</dbReference>
<dbReference type="PANTHER" id="PTHR15239">
    <property type="entry name" value="NUCLEAR EXPORT MEDIATOR FACTOR NEMF"/>
    <property type="match status" value="1"/>
</dbReference>
<keyword evidence="1" id="KW-0175">Coiled coil</keyword>
<dbReference type="OrthoDB" id="9766163at2"/>
<dbReference type="GO" id="GO:0000049">
    <property type="term" value="F:tRNA binding"/>
    <property type="evidence" value="ECO:0007669"/>
    <property type="project" value="TreeGrafter"/>
</dbReference>
<name>A0A1T4PS20_9SPIR</name>
<protein>
    <submittedName>
        <fullName evidence="3">Predicted component of the ribosome quality control (RQC) complex, YloA/Tae2 family, contains fibronectin-binding (FbpA) and DUF814 domains</fullName>
    </submittedName>
</protein>
<organism evidence="3 4">
    <name type="scientific">Treponema berlinense</name>
    <dbReference type="NCBI Taxonomy" id="225004"/>
    <lineage>
        <taxon>Bacteria</taxon>
        <taxon>Pseudomonadati</taxon>
        <taxon>Spirochaetota</taxon>
        <taxon>Spirochaetia</taxon>
        <taxon>Spirochaetales</taxon>
        <taxon>Treponemataceae</taxon>
        <taxon>Treponema</taxon>
    </lineage>
</organism>
<dbReference type="GO" id="GO:0043023">
    <property type="term" value="F:ribosomal large subunit binding"/>
    <property type="evidence" value="ECO:0007669"/>
    <property type="project" value="TreeGrafter"/>
</dbReference>
<dbReference type="RefSeq" id="WP_078931404.1">
    <property type="nucleotide sequence ID" value="NZ_FUXC01000010.1"/>
</dbReference>
<sequence length="531" mass="61496">MSLNCNEIDLILKELDLTGSFIQEIVQPSFDSIALYTYKPGVPKTVFICLAAGECRLNEVKRKIPKNEKPLRFNEILRSRIKGAKITECRQLGKERIIKISTYREGPVYVMPAAQEKFAKKKKIQAEEDGIEELNLYIRLWSNAGNIFLCNKENVIFDSFYRRPAKGELSGEILVLPEIKNLTDLTEKEKLEEEKLSLQKFPVRDFNQIQNSSENLKGLKDKKNSGQTSKELSFNEKVDLFYSQNASRTSTEKLLEQAEKWYNSHKTRLENALEKLEQKRSDFLNAEQWKHWGDLILSYSYMFTNGQASSGYLDCEDFENGKKVHIKIDPKKSAHENAAKYYETYKKQSHGLEDLEHDILLSKKQISELDQKYNSMLAEKNPVKLEQLLRKQQKPRQQEQSERPGLSYELKGWTILVGRDATENDELLRHYVKGADLWFHTRDYPGGYVFIKARSGKTVPLEIMLTAGNLAVYYSKARKNAEADLYYTQVKHLRRAKNGPKGLVLPSNEKNLHIKMDSAILRQLEENQSEF</sequence>
<gene>
    <name evidence="3" type="ORF">SAMN02745152_01668</name>
</gene>
<feature type="coiled-coil region" evidence="1">
    <location>
        <begin position="255"/>
        <end position="286"/>
    </location>
</feature>
<feature type="domain" description="NFACT RNA-binding" evidence="2">
    <location>
        <begin position="411"/>
        <end position="498"/>
    </location>
</feature>
<accession>A0A1T4PS20</accession>
<evidence type="ECO:0000313" key="4">
    <source>
        <dbReference type="Proteomes" id="UP000190395"/>
    </source>
</evidence>
<dbReference type="GO" id="GO:1990112">
    <property type="term" value="C:RQC complex"/>
    <property type="evidence" value="ECO:0007669"/>
    <property type="project" value="TreeGrafter"/>
</dbReference>
<dbReference type="Proteomes" id="UP000190395">
    <property type="component" value="Unassembled WGS sequence"/>
</dbReference>
<evidence type="ECO:0000313" key="3">
    <source>
        <dbReference type="EMBL" id="SJZ93698.1"/>
    </source>
</evidence>
<evidence type="ECO:0000259" key="2">
    <source>
        <dbReference type="Pfam" id="PF05670"/>
    </source>
</evidence>
<dbReference type="InterPro" id="IPR008532">
    <property type="entry name" value="NFACT_RNA-bd"/>
</dbReference>
<dbReference type="PANTHER" id="PTHR15239:SF6">
    <property type="entry name" value="RIBOSOME QUALITY CONTROL COMPLEX SUBUNIT NEMF"/>
    <property type="match status" value="1"/>
</dbReference>
<dbReference type="GeneID" id="303367899"/>
<dbReference type="AlphaFoldDB" id="A0A1T4PS20"/>
<dbReference type="STRING" id="225004.SAMN02745152_01668"/>
<reference evidence="3 4" key="1">
    <citation type="submission" date="2017-02" db="EMBL/GenBank/DDBJ databases">
        <authorList>
            <person name="Peterson S.W."/>
        </authorList>
    </citation>
    <scope>NUCLEOTIDE SEQUENCE [LARGE SCALE GENOMIC DNA]</scope>
    <source>
        <strain evidence="3 4">ATCC BAA-909</strain>
    </source>
</reference>
<dbReference type="Pfam" id="PF05670">
    <property type="entry name" value="NFACT-R_1"/>
    <property type="match status" value="1"/>
</dbReference>
<keyword evidence="4" id="KW-1185">Reference proteome</keyword>